<evidence type="ECO:0000313" key="3">
    <source>
        <dbReference type="EMBL" id="BBI33461.1"/>
    </source>
</evidence>
<dbReference type="OrthoDB" id="9780724at2"/>
<gene>
    <name evidence="3" type="ORF">KCTCHS21_28600</name>
</gene>
<dbReference type="EMBL" id="AP019400">
    <property type="protein sequence ID" value="BBI33461.1"/>
    <property type="molecule type" value="Genomic_DNA"/>
</dbReference>
<keyword evidence="3" id="KW-0548">Nucleotidyltransferase</keyword>
<dbReference type="KEGG" id="cohn:KCTCHS21_28600"/>
<dbReference type="PROSITE" id="PS50878">
    <property type="entry name" value="RT_POL"/>
    <property type="match status" value="1"/>
</dbReference>
<keyword evidence="3" id="KW-0808">Transferase</keyword>
<accession>A0A3T1D5T3</accession>
<evidence type="ECO:0000259" key="2">
    <source>
        <dbReference type="PROSITE" id="PS50878"/>
    </source>
</evidence>
<protein>
    <submittedName>
        <fullName evidence="3">Reverse transcriptase</fullName>
    </submittedName>
</protein>
<dbReference type="AlphaFoldDB" id="A0A3T1D5T3"/>
<evidence type="ECO:0000256" key="1">
    <source>
        <dbReference type="SAM" id="MobiDB-lite"/>
    </source>
</evidence>
<name>A0A3T1D5T3_9BACL</name>
<keyword evidence="3" id="KW-0695">RNA-directed DNA polymerase</keyword>
<feature type="compositionally biased region" description="Acidic residues" evidence="1">
    <location>
        <begin position="575"/>
        <end position="634"/>
    </location>
</feature>
<dbReference type="InterPro" id="IPR000477">
    <property type="entry name" value="RT_dom"/>
</dbReference>
<reference evidence="3 4" key="1">
    <citation type="submission" date="2019-01" db="EMBL/GenBank/DDBJ databases">
        <title>Complete genome sequence of Cohnella hallensis HS21 isolated from Korean fir (Abies koreana) rhizospheric soil.</title>
        <authorList>
            <person name="Jiang L."/>
            <person name="Kang S.W."/>
            <person name="Kim S."/>
            <person name="Jung J."/>
            <person name="Kim C.Y."/>
            <person name="Kim D.H."/>
            <person name="Kim S.W."/>
            <person name="Lee J."/>
        </authorList>
    </citation>
    <scope>NUCLEOTIDE SEQUENCE [LARGE SCALE GENOMIC DNA]</scope>
    <source>
        <strain evidence="3 4">HS21</strain>
    </source>
</reference>
<organism evidence="3 4">
    <name type="scientific">Cohnella abietis</name>
    <dbReference type="NCBI Taxonomy" id="2507935"/>
    <lineage>
        <taxon>Bacteria</taxon>
        <taxon>Bacillati</taxon>
        <taxon>Bacillota</taxon>
        <taxon>Bacilli</taxon>
        <taxon>Bacillales</taxon>
        <taxon>Paenibacillaceae</taxon>
        <taxon>Cohnella</taxon>
    </lineage>
</organism>
<keyword evidence="4" id="KW-1185">Reference proteome</keyword>
<dbReference type="CDD" id="cd01646">
    <property type="entry name" value="RT_Bac_retron_I"/>
    <property type="match status" value="1"/>
</dbReference>
<dbReference type="Pfam" id="PF00078">
    <property type="entry name" value="RVT_1"/>
    <property type="match status" value="1"/>
</dbReference>
<feature type="domain" description="Reverse transcriptase" evidence="2">
    <location>
        <begin position="1"/>
        <end position="313"/>
    </location>
</feature>
<dbReference type="GO" id="GO:0003964">
    <property type="term" value="F:RNA-directed DNA polymerase activity"/>
    <property type="evidence" value="ECO:0007669"/>
    <property type="project" value="UniProtKB-KW"/>
</dbReference>
<dbReference type="Proteomes" id="UP000289856">
    <property type="component" value="Chromosome"/>
</dbReference>
<dbReference type="RefSeq" id="WP_130609210.1">
    <property type="nucleotide sequence ID" value="NZ_AP019400.1"/>
</dbReference>
<proteinExistence type="predicted"/>
<evidence type="ECO:0000313" key="4">
    <source>
        <dbReference type="Proteomes" id="UP000289856"/>
    </source>
</evidence>
<sequence>MSVVIGIAEKIISQGYFPKEIPKEFTSLDIGGHVNTFDLSKEKLTKKGLNKWSKLIDFSYPKTDNFRRTISVAHPLHYILLARLLEENWDKLNDHFNKSQYSLTTPSVYDSEPIKPKFKMEEKINRRLTNLVTRKYILKADITRYYPSIYTHSIPWALHTKEVAKSNTKDDNLIGNKIDTLVRNMQDGQTIGIPIGPVTSLIIQEIVGTAIDNEFMREIGDSLRGFRYTDDMEYYFSSSEEAEKALNVLHKVLQRYELVLNKEKTVIIKIPQGLEPEWLYYFRKFKFRYTKDNKQIATVVQRDDLKEYFGKAFKFKIETSEKGILNYAIKNLRKIIINRENWDLFESLVLQSILVDSSIIPTVFEIIEGYKYRGYPINMDKLTDFINALIKDNIELKNEFEVSWALSFASKLNIRIVEDASNLLLKNDNALINILVMILHSKELLDGSLDFSFYESLLTQESLYESSWLFTYECCIQGWIGRDKNTDFIKDDKFFEQLSRYNISFINPNYSIVLEYLKKSMISICMDQYKSKVTVLSAKEILLEVIEEYAFSFDNGLFEEILNLLELNIKEEIEENQEAEEEIEENQEAEEEIEENQEAEEEIEENQEAEEEIEENQEADEEIEEDQEAGEGVEESWISNFLTTNINKTLRIRTFKSERDY</sequence>
<feature type="region of interest" description="Disordered" evidence="1">
    <location>
        <begin position="575"/>
        <end position="637"/>
    </location>
</feature>